<dbReference type="Proteomes" id="UP000036681">
    <property type="component" value="Unplaced"/>
</dbReference>
<keyword evidence="1" id="KW-1185">Reference proteome</keyword>
<name>A0A0M3IJR8_ASCLU</name>
<dbReference type="WBParaSite" id="ALUE_0001892301-mRNA-1">
    <property type="protein sequence ID" value="ALUE_0001892301-mRNA-1"/>
    <property type="gene ID" value="ALUE_0001892301"/>
</dbReference>
<protein>
    <submittedName>
        <fullName evidence="2">GINS complex subunit 1</fullName>
    </submittedName>
</protein>
<sequence length="114" mass="13042">MKTIKNICRAMTHNMEDAEKMKHIRWQLIATINRSDVLYRRLSIVSAYALQQVTIEMRAGKRNANSKLEEEVASSNEIDLVKLTVAQLRAECARLHVDTTGFPSLQTLRIGRCK</sequence>
<reference evidence="2" key="1">
    <citation type="submission" date="2017-02" db="UniProtKB">
        <authorList>
            <consortium name="WormBaseParasite"/>
        </authorList>
    </citation>
    <scope>IDENTIFICATION</scope>
</reference>
<evidence type="ECO:0000313" key="1">
    <source>
        <dbReference type="Proteomes" id="UP000036681"/>
    </source>
</evidence>
<accession>A0A0M3IJR8</accession>
<organism evidence="1 2">
    <name type="scientific">Ascaris lumbricoides</name>
    <name type="common">Giant roundworm</name>
    <dbReference type="NCBI Taxonomy" id="6252"/>
    <lineage>
        <taxon>Eukaryota</taxon>
        <taxon>Metazoa</taxon>
        <taxon>Ecdysozoa</taxon>
        <taxon>Nematoda</taxon>
        <taxon>Chromadorea</taxon>
        <taxon>Rhabditida</taxon>
        <taxon>Spirurina</taxon>
        <taxon>Ascaridomorpha</taxon>
        <taxon>Ascaridoidea</taxon>
        <taxon>Ascarididae</taxon>
        <taxon>Ascaris</taxon>
    </lineage>
</organism>
<proteinExistence type="predicted"/>
<dbReference type="AlphaFoldDB" id="A0A0M3IJR8"/>
<evidence type="ECO:0000313" key="2">
    <source>
        <dbReference type="WBParaSite" id="ALUE_0001892301-mRNA-1"/>
    </source>
</evidence>